<evidence type="ECO:0000256" key="8">
    <source>
        <dbReference type="ARBA" id="ARBA00022777"/>
    </source>
</evidence>
<feature type="transmembrane region" description="Helical" evidence="12">
    <location>
        <begin position="438"/>
        <end position="459"/>
    </location>
</feature>
<feature type="domain" description="PTS EIIB type-1" evidence="13">
    <location>
        <begin position="8"/>
        <end position="90"/>
    </location>
</feature>
<accession>A0A919WI60</accession>
<evidence type="ECO:0000256" key="10">
    <source>
        <dbReference type="ARBA" id="ARBA00023136"/>
    </source>
</evidence>
<feature type="transmembrane region" description="Helical" evidence="12">
    <location>
        <begin position="332"/>
        <end position="354"/>
    </location>
</feature>
<dbReference type="InterPro" id="IPR013013">
    <property type="entry name" value="PTS_EIIC_1"/>
</dbReference>
<feature type="transmembrane region" description="Helical" evidence="12">
    <location>
        <begin position="366"/>
        <end position="386"/>
    </location>
</feature>
<gene>
    <name evidence="15" type="primary">pts11BC</name>
    <name evidence="15" type="ORF">J27TS8_24660</name>
</gene>
<evidence type="ECO:0000259" key="14">
    <source>
        <dbReference type="PROSITE" id="PS51103"/>
    </source>
</evidence>
<evidence type="ECO:0000256" key="9">
    <source>
        <dbReference type="ARBA" id="ARBA00022989"/>
    </source>
</evidence>
<dbReference type="AlphaFoldDB" id="A0A919WI60"/>
<dbReference type="SUPFAM" id="SSF55604">
    <property type="entry name" value="Glucose permease domain IIB"/>
    <property type="match status" value="1"/>
</dbReference>
<comment type="caution">
    <text evidence="15">The sequence shown here is derived from an EMBL/GenBank/DDBJ whole genome shotgun (WGS) entry which is preliminary data.</text>
</comment>
<dbReference type="GO" id="GO:0090589">
    <property type="term" value="F:protein-phosphocysteine-trehalose phosphotransferase system transporter activity"/>
    <property type="evidence" value="ECO:0007669"/>
    <property type="project" value="TreeGrafter"/>
</dbReference>
<evidence type="ECO:0000259" key="13">
    <source>
        <dbReference type="PROSITE" id="PS51098"/>
    </source>
</evidence>
<evidence type="ECO:0000256" key="5">
    <source>
        <dbReference type="ARBA" id="ARBA00022679"/>
    </source>
</evidence>
<feature type="transmembrane region" description="Helical" evidence="12">
    <location>
        <begin position="393"/>
        <end position="418"/>
    </location>
</feature>
<evidence type="ECO:0000313" key="15">
    <source>
        <dbReference type="EMBL" id="GIN62473.1"/>
    </source>
</evidence>
<keyword evidence="5" id="KW-0808">Transferase</keyword>
<feature type="transmembrane region" description="Helical" evidence="12">
    <location>
        <begin position="292"/>
        <end position="325"/>
    </location>
</feature>
<evidence type="ECO:0000256" key="6">
    <source>
        <dbReference type="ARBA" id="ARBA00022683"/>
    </source>
</evidence>
<feature type="transmembrane region" description="Helical" evidence="12">
    <location>
        <begin position="220"/>
        <end position="238"/>
    </location>
</feature>
<comment type="subcellular location">
    <subcellularLocation>
        <location evidence="1">Cell membrane</location>
        <topology evidence="1">Multi-pass membrane protein</topology>
    </subcellularLocation>
</comment>
<keyword evidence="9 12" id="KW-1133">Transmembrane helix</keyword>
<evidence type="ECO:0000256" key="11">
    <source>
        <dbReference type="PROSITE-ProRule" id="PRU00421"/>
    </source>
</evidence>
<evidence type="ECO:0000313" key="16">
    <source>
        <dbReference type="Proteomes" id="UP000682111"/>
    </source>
</evidence>
<dbReference type="GO" id="GO:0005886">
    <property type="term" value="C:plasma membrane"/>
    <property type="evidence" value="ECO:0007669"/>
    <property type="project" value="UniProtKB-SubCell"/>
</dbReference>
<keyword evidence="16" id="KW-1185">Reference proteome</keyword>
<dbReference type="RefSeq" id="WP_095314701.1">
    <property type="nucleotide sequence ID" value="NZ_BORC01000003.1"/>
</dbReference>
<dbReference type="InterPro" id="IPR001996">
    <property type="entry name" value="PTS_IIB_1"/>
</dbReference>
<dbReference type="InterPro" id="IPR050558">
    <property type="entry name" value="PTS_Sugar-Specific_Components"/>
</dbReference>
<name>A0A919WI60_9BACI</name>
<dbReference type="GO" id="GO:0016301">
    <property type="term" value="F:kinase activity"/>
    <property type="evidence" value="ECO:0007669"/>
    <property type="project" value="UniProtKB-KW"/>
</dbReference>
<evidence type="ECO:0000256" key="3">
    <source>
        <dbReference type="ARBA" id="ARBA00022475"/>
    </source>
</evidence>
<keyword evidence="10 12" id="KW-0472">Membrane</keyword>
<evidence type="ECO:0000256" key="12">
    <source>
        <dbReference type="SAM" id="Phobius"/>
    </source>
</evidence>
<evidence type="ECO:0000256" key="4">
    <source>
        <dbReference type="ARBA" id="ARBA00022597"/>
    </source>
</evidence>
<dbReference type="Proteomes" id="UP000682111">
    <property type="component" value="Unassembled WGS sequence"/>
</dbReference>
<proteinExistence type="predicted"/>
<dbReference type="GO" id="GO:0015771">
    <property type="term" value="P:trehalose transport"/>
    <property type="evidence" value="ECO:0007669"/>
    <property type="project" value="TreeGrafter"/>
</dbReference>
<dbReference type="FunFam" id="3.30.1360.60:FF:000001">
    <property type="entry name" value="PTS system glucose-specific IIBC component PtsG"/>
    <property type="match status" value="1"/>
</dbReference>
<dbReference type="GO" id="GO:0008982">
    <property type="term" value="F:protein-N(PI)-phosphohistidine-sugar phosphotransferase activity"/>
    <property type="evidence" value="ECO:0007669"/>
    <property type="project" value="InterPro"/>
</dbReference>
<dbReference type="PROSITE" id="PS51103">
    <property type="entry name" value="PTS_EIIC_TYPE_1"/>
    <property type="match status" value="1"/>
</dbReference>
<keyword evidence="2" id="KW-0813">Transport</keyword>
<dbReference type="Pfam" id="PF00367">
    <property type="entry name" value="PTS_EIIB"/>
    <property type="match status" value="1"/>
</dbReference>
<keyword evidence="7 12" id="KW-0812">Transmembrane</keyword>
<dbReference type="InterPro" id="IPR018113">
    <property type="entry name" value="PTrfase_EIIB_Cys"/>
</dbReference>
<dbReference type="PANTHER" id="PTHR30175">
    <property type="entry name" value="PHOSPHOTRANSFERASE SYSTEM TRANSPORT PROTEIN"/>
    <property type="match status" value="1"/>
</dbReference>
<keyword evidence="4" id="KW-0762">Sugar transport</keyword>
<dbReference type="PROSITE" id="PS01035">
    <property type="entry name" value="PTS_EIIB_TYPE_1_CYS"/>
    <property type="match status" value="1"/>
</dbReference>
<sequence>MTKKEQFQKVAEDVLKAIGGKDNVSHVTHCMTRLRFNLKDESLPDEEEVKKIQGVIGVMKTGGQFQVIIGQTVDKVYQSLVEVGGFENNAKNNNVELAKKKITLKSIGSGILDGLAGSLTPLIPLLLAASMFKFLIALLGPSMLGLISDQSDIYILLDFVGDAGFYFFPIAVAYTAAKKFGATPVLAIFLGGILLHPTLMSMATEGNEFSVFGIPTSVQSYSSTVLPSIMSVWVMSYVERFFNRHLPSILKTIFAPSLTIIVMLPISLTVLGPAGSFLGHYFSEGILGLSDVGGFLAIAIIGAIWQFLVLSGMHLVMISMLILVFTNSGQEALVSPGATAASFAVAGMAIGAALRIRNKEQRGLSFGYVVANLVGGVTEPAMYGVGIRYKRPLLGMIAGGFAGGFYAGLFGVTAYAMIPVANFLNILGYVGGSTANLVHAVISVLISIVVAAVVTYFFGFKKDDPLIQKQQ</sequence>
<keyword evidence="3" id="KW-1003">Cell membrane</keyword>
<dbReference type="CDD" id="cd00212">
    <property type="entry name" value="PTS_IIB_glc"/>
    <property type="match status" value="1"/>
</dbReference>
<evidence type="ECO:0000256" key="7">
    <source>
        <dbReference type="ARBA" id="ARBA00022692"/>
    </source>
</evidence>
<dbReference type="Gene3D" id="3.30.1360.60">
    <property type="entry name" value="Glucose permease domain IIB"/>
    <property type="match status" value="1"/>
</dbReference>
<protein>
    <submittedName>
        <fullName evidence="15">PTS fructose transporter subunit IIB</fullName>
    </submittedName>
</protein>
<dbReference type="GO" id="GO:0009401">
    <property type="term" value="P:phosphoenolpyruvate-dependent sugar phosphotransferase system"/>
    <property type="evidence" value="ECO:0007669"/>
    <property type="project" value="UniProtKB-KW"/>
</dbReference>
<feature type="active site" description="Phosphocysteine intermediate; for EIIB activity" evidence="11">
    <location>
        <position position="30"/>
    </location>
</feature>
<dbReference type="InterPro" id="IPR003352">
    <property type="entry name" value="PTS_EIIC"/>
</dbReference>
<dbReference type="PANTHER" id="PTHR30175:SF1">
    <property type="entry name" value="PTS SYSTEM ARBUTIN-, CELLOBIOSE-, AND SALICIN-SPECIFIC EIIBC COMPONENT-RELATED"/>
    <property type="match status" value="1"/>
</dbReference>
<keyword evidence="6" id="KW-0598">Phosphotransferase system</keyword>
<dbReference type="InterPro" id="IPR036878">
    <property type="entry name" value="Glu_permease_IIB"/>
</dbReference>
<dbReference type="EMBL" id="BORC01000003">
    <property type="protein sequence ID" value="GIN62473.1"/>
    <property type="molecule type" value="Genomic_DNA"/>
</dbReference>
<feature type="transmembrane region" description="Helical" evidence="12">
    <location>
        <begin position="250"/>
        <end position="272"/>
    </location>
</feature>
<evidence type="ECO:0000256" key="2">
    <source>
        <dbReference type="ARBA" id="ARBA00022448"/>
    </source>
</evidence>
<dbReference type="Pfam" id="PF02378">
    <property type="entry name" value="PTS_EIIC"/>
    <property type="match status" value="1"/>
</dbReference>
<dbReference type="PROSITE" id="PS51098">
    <property type="entry name" value="PTS_EIIB_TYPE_1"/>
    <property type="match status" value="1"/>
</dbReference>
<feature type="domain" description="PTS EIIC type-1" evidence="14">
    <location>
        <begin position="113"/>
        <end position="471"/>
    </location>
</feature>
<organism evidence="15 16">
    <name type="scientific">Robertmurraya siralis</name>
    <dbReference type="NCBI Taxonomy" id="77777"/>
    <lineage>
        <taxon>Bacteria</taxon>
        <taxon>Bacillati</taxon>
        <taxon>Bacillota</taxon>
        <taxon>Bacilli</taxon>
        <taxon>Bacillales</taxon>
        <taxon>Bacillaceae</taxon>
        <taxon>Robertmurraya</taxon>
    </lineage>
</organism>
<keyword evidence="8" id="KW-0418">Kinase</keyword>
<evidence type="ECO:0000256" key="1">
    <source>
        <dbReference type="ARBA" id="ARBA00004651"/>
    </source>
</evidence>
<feature type="transmembrane region" description="Helical" evidence="12">
    <location>
        <begin position="181"/>
        <end position="200"/>
    </location>
</feature>
<reference evidence="15" key="1">
    <citation type="submission" date="2021-03" db="EMBL/GenBank/DDBJ databases">
        <title>Antimicrobial resistance genes in bacteria isolated from Japanese honey, and their potential for conferring macrolide and lincosamide resistance in the American foulbrood pathogen Paenibacillus larvae.</title>
        <authorList>
            <person name="Okamoto M."/>
            <person name="Kumagai M."/>
            <person name="Kanamori H."/>
            <person name="Takamatsu D."/>
        </authorList>
    </citation>
    <scope>NUCLEOTIDE SEQUENCE</scope>
    <source>
        <strain evidence="15">J27TS8</strain>
    </source>
</reference>
<feature type="transmembrane region" description="Helical" evidence="12">
    <location>
        <begin position="153"/>
        <end position="174"/>
    </location>
</feature>